<accession>A0A2I0U7Q7</accession>
<evidence type="ECO:0000256" key="1">
    <source>
        <dbReference type="SAM" id="MobiDB-lite"/>
    </source>
</evidence>
<evidence type="ECO:0000313" key="2">
    <source>
        <dbReference type="EMBL" id="PKU42003.1"/>
    </source>
</evidence>
<dbReference type="EMBL" id="KZ506044">
    <property type="protein sequence ID" value="PKU42003.1"/>
    <property type="molecule type" value="Genomic_DNA"/>
</dbReference>
<reference evidence="3" key="2">
    <citation type="submission" date="2017-12" db="EMBL/GenBank/DDBJ databases">
        <title>Genome sequence of the Bar-tailed Godwit (Limosa lapponica baueri).</title>
        <authorList>
            <person name="Lima N.C.B."/>
            <person name="Parody-Merino A.M."/>
            <person name="Battley P.F."/>
            <person name="Fidler A.E."/>
            <person name="Prosdocimi F."/>
        </authorList>
    </citation>
    <scope>NUCLEOTIDE SEQUENCE [LARGE SCALE GENOMIC DNA]</scope>
</reference>
<evidence type="ECO:0000313" key="3">
    <source>
        <dbReference type="Proteomes" id="UP000233556"/>
    </source>
</evidence>
<proteinExistence type="predicted"/>
<dbReference type="Proteomes" id="UP000233556">
    <property type="component" value="Unassembled WGS sequence"/>
</dbReference>
<feature type="region of interest" description="Disordered" evidence="1">
    <location>
        <begin position="1"/>
        <end position="30"/>
    </location>
</feature>
<name>A0A2I0U7Q7_LIMLA</name>
<dbReference type="AlphaFoldDB" id="A0A2I0U7Q7"/>
<protein>
    <submittedName>
        <fullName evidence="2">Uncharacterized protein</fullName>
    </submittedName>
</protein>
<organism evidence="2 3">
    <name type="scientific">Limosa lapponica baueri</name>
    <dbReference type="NCBI Taxonomy" id="1758121"/>
    <lineage>
        <taxon>Eukaryota</taxon>
        <taxon>Metazoa</taxon>
        <taxon>Chordata</taxon>
        <taxon>Craniata</taxon>
        <taxon>Vertebrata</taxon>
        <taxon>Euteleostomi</taxon>
        <taxon>Archelosauria</taxon>
        <taxon>Archosauria</taxon>
        <taxon>Dinosauria</taxon>
        <taxon>Saurischia</taxon>
        <taxon>Theropoda</taxon>
        <taxon>Coelurosauria</taxon>
        <taxon>Aves</taxon>
        <taxon>Neognathae</taxon>
        <taxon>Neoaves</taxon>
        <taxon>Charadriiformes</taxon>
        <taxon>Scolopacidae</taxon>
        <taxon>Limosa</taxon>
    </lineage>
</organism>
<gene>
    <name evidence="2" type="ORF">llap_7699</name>
</gene>
<reference evidence="3" key="1">
    <citation type="submission" date="2017-11" db="EMBL/GenBank/DDBJ databases">
        <authorList>
            <person name="Lima N.C."/>
            <person name="Parody-Merino A.M."/>
            <person name="Battley P.F."/>
            <person name="Fidler A.E."/>
            <person name="Prosdocimi F."/>
        </authorList>
    </citation>
    <scope>NUCLEOTIDE SEQUENCE [LARGE SCALE GENOMIC DNA]</scope>
</reference>
<sequence>MQSFADAGQDNLLDHPEHPSSARRCSGSEPAPWKWRWDVMEELGNMTVLKLQADELHSKKSSCMEVENSCFPCIPGDEDPSFLKMFESPATGSLTLASSSLILRYQPARTV</sequence>
<keyword evidence="3" id="KW-1185">Reference proteome</keyword>